<feature type="transmembrane region" description="Helical" evidence="1">
    <location>
        <begin position="180"/>
        <end position="198"/>
    </location>
</feature>
<dbReference type="Proteomes" id="UP000654075">
    <property type="component" value="Unassembled WGS sequence"/>
</dbReference>
<accession>A0A813GAX1</accession>
<keyword evidence="4" id="KW-1185">Reference proteome</keyword>
<gene>
    <name evidence="3" type="ORF">PGLA1383_LOCUS37415</name>
</gene>
<keyword evidence="1" id="KW-0472">Membrane</keyword>
<name>A0A813GAX1_POLGL</name>
<feature type="chain" id="PRO_5032370141" evidence="2">
    <location>
        <begin position="21"/>
        <end position="344"/>
    </location>
</feature>
<comment type="caution">
    <text evidence="3">The sequence shown here is derived from an EMBL/GenBank/DDBJ whole genome shotgun (WGS) entry which is preliminary data.</text>
</comment>
<feature type="signal peptide" evidence="2">
    <location>
        <begin position="1"/>
        <end position="20"/>
    </location>
</feature>
<keyword evidence="1" id="KW-0812">Transmembrane</keyword>
<dbReference type="OrthoDB" id="419860at2759"/>
<sequence length="344" mass="38620">MRWPLFGVLVAAAQFIVAAGEKKEEEINASPVAISVSVMLMGSISFQMLMFYLVNWPDRDIQRYSWQVISQTISIFCAVLLFQACNGIVEEYLIEGASEVSEVLIDIGHMFFWLIMMQIVLAITSGAVHDLIGGEAPTMEKVELNLKSWSVLFSHVAGFATINAWGSLQQTYFKGSPQSALLVVPIGFIGLQVLFAAMDSIRWKISHMDDGEEDEFEHKWDEETEEAENDVAGLSLSFLTVQALRFYISGILPNAEGIEPWEDSISHGGGQWHSLIYMGFGFFALSIGVLSSEKFMKEPSERVERVIEILNNYFTFGMSWCFFYGVRWAISSTQFTSENVNTLV</sequence>
<feature type="transmembrane region" description="Helical" evidence="1">
    <location>
        <begin position="310"/>
        <end position="330"/>
    </location>
</feature>
<keyword evidence="1" id="KW-1133">Transmembrane helix</keyword>
<reference evidence="3" key="1">
    <citation type="submission" date="2021-02" db="EMBL/GenBank/DDBJ databases">
        <authorList>
            <person name="Dougan E. K."/>
            <person name="Rhodes N."/>
            <person name="Thang M."/>
            <person name="Chan C."/>
        </authorList>
    </citation>
    <scope>NUCLEOTIDE SEQUENCE</scope>
</reference>
<evidence type="ECO:0000256" key="2">
    <source>
        <dbReference type="SAM" id="SignalP"/>
    </source>
</evidence>
<feature type="transmembrane region" description="Helical" evidence="1">
    <location>
        <begin position="34"/>
        <end position="54"/>
    </location>
</feature>
<evidence type="ECO:0000313" key="4">
    <source>
        <dbReference type="Proteomes" id="UP000654075"/>
    </source>
</evidence>
<organism evidence="3 4">
    <name type="scientific">Polarella glacialis</name>
    <name type="common">Dinoflagellate</name>
    <dbReference type="NCBI Taxonomy" id="89957"/>
    <lineage>
        <taxon>Eukaryota</taxon>
        <taxon>Sar</taxon>
        <taxon>Alveolata</taxon>
        <taxon>Dinophyceae</taxon>
        <taxon>Suessiales</taxon>
        <taxon>Suessiaceae</taxon>
        <taxon>Polarella</taxon>
    </lineage>
</organism>
<feature type="non-terminal residue" evidence="3">
    <location>
        <position position="1"/>
    </location>
</feature>
<proteinExistence type="predicted"/>
<dbReference type="AlphaFoldDB" id="A0A813GAX1"/>
<feature type="transmembrane region" description="Helical" evidence="1">
    <location>
        <begin position="149"/>
        <end position="168"/>
    </location>
</feature>
<evidence type="ECO:0000256" key="1">
    <source>
        <dbReference type="SAM" id="Phobius"/>
    </source>
</evidence>
<feature type="transmembrane region" description="Helical" evidence="1">
    <location>
        <begin position="272"/>
        <end position="290"/>
    </location>
</feature>
<evidence type="ECO:0000313" key="3">
    <source>
        <dbReference type="EMBL" id="CAE8619836.1"/>
    </source>
</evidence>
<protein>
    <submittedName>
        <fullName evidence="3">Uncharacterized protein</fullName>
    </submittedName>
</protein>
<feature type="transmembrane region" description="Helical" evidence="1">
    <location>
        <begin position="109"/>
        <end position="128"/>
    </location>
</feature>
<keyword evidence="2" id="KW-0732">Signal</keyword>
<dbReference type="EMBL" id="CAJNNV010027239">
    <property type="protein sequence ID" value="CAE8619836.1"/>
    <property type="molecule type" value="Genomic_DNA"/>
</dbReference>